<dbReference type="EMBL" id="JANHOH010000013">
    <property type="protein sequence ID" value="MCQ6961275.1"/>
    <property type="molecule type" value="Genomic_DNA"/>
</dbReference>
<evidence type="ECO:0000256" key="1">
    <source>
        <dbReference type="SAM" id="SignalP"/>
    </source>
</evidence>
<dbReference type="RefSeq" id="WP_256541445.1">
    <property type="nucleotide sequence ID" value="NZ_JANHOH010000013.1"/>
</dbReference>
<comment type="caution">
    <text evidence="2">The sequence shown here is derived from an EMBL/GenBank/DDBJ whole genome shotgun (WGS) entry which is preliminary data.</text>
</comment>
<accession>A0ABT1T9H3</accession>
<feature type="signal peptide" evidence="1">
    <location>
        <begin position="1"/>
        <end position="33"/>
    </location>
</feature>
<evidence type="ECO:0008006" key="4">
    <source>
        <dbReference type="Google" id="ProtNLM"/>
    </source>
</evidence>
<sequence>MKHGKLHIAIKCKAKKGMLFLALLLSFFTFSGAASIAQQNNLLTQSELILPNSQITRSSINYKSAARQLYKIQHAYLSSKNAFAATIVFNKLVATQHLHLISLALPNPQVVFQSYTNTPHATEPTHQLPYRA</sequence>
<organism evidence="2 3">
    <name type="scientific">Mucilaginibacter aquariorum</name>
    <dbReference type="NCBI Taxonomy" id="2967225"/>
    <lineage>
        <taxon>Bacteria</taxon>
        <taxon>Pseudomonadati</taxon>
        <taxon>Bacteroidota</taxon>
        <taxon>Sphingobacteriia</taxon>
        <taxon>Sphingobacteriales</taxon>
        <taxon>Sphingobacteriaceae</taxon>
        <taxon>Mucilaginibacter</taxon>
    </lineage>
</organism>
<evidence type="ECO:0000313" key="2">
    <source>
        <dbReference type="EMBL" id="MCQ6961275.1"/>
    </source>
</evidence>
<proteinExistence type="predicted"/>
<reference evidence="2 3" key="1">
    <citation type="submission" date="2022-07" db="EMBL/GenBank/DDBJ databases">
        <title>Mucilaginibacter sp. JC4.</title>
        <authorList>
            <person name="Le V."/>
            <person name="Ko S.-R."/>
            <person name="Ahn C.-Y."/>
            <person name="Oh H.-M."/>
        </authorList>
    </citation>
    <scope>NUCLEOTIDE SEQUENCE [LARGE SCALE GENOMIC DNA]</scope>
    <source>
        <strain evidence="2 3">JC4</strain>
    </source>
</reference>
<protein>
    <recommendedName>
        <fullName evidence="4">DUF4142 domain-containing protein</fullName>
    </recommendedName>
</protein>
<evidence type="ECO:0000313" key="3">
    <source>
        <dbReference type="Proteomes" id="UP001204376"/>
    </source>
</evidence>
<keyword evidence="1" id="KW-0732">Signal</keyword>
<feature type="chain" id="PRO_5047529489" description="DUF4142 domain-containing protein" evidence="1">
    <location>
        <begin position="34"/>
        <end position="132"/>
    </location>
</feature>
<gene>
    <name evidence="2" type="ORF">NPE20_25095</name>
</gene>
<dbReference type="Proteomes" id="UP001204376">
    <property type="component" value="Unassembled WGS sequence"/>
</dbReference>
<keyword evidence="3" id="KW-1185">Reference proteome</keyword>
<name>A0ABT1T9H3_9SPHI</name>